<reference evidence="2 3" key="1">
    <citation type="submission" date="2020-02" db="EMBL/GenBank/DDBJ databases">
        <title>Whole-genome analyses of novel actinobacteria.</title>
        <authorList>
            <person name="Sahin N."/>
        </authorList>
    </citation>
    <scope>NUCLEOTIDE SEQUENCE [LARGE SCALE GENOMIC DNA]</scope>
    <source>
        <strain evidence="2 3">A7024</strain>
    </source>
</reference>
<protein>
    <submittedName>
        <fullName evidence="2">DUF4097 domain-containing protein</fullName>
    </submittedName>
</protein>
<dbReference type="Proteomes" id="UP000481583">
    <property type="component" value="Unassembled WGS sequence"/>
</dbReference>
<dbReference type="EMBL" id="JAAKZV010000027">
    <property type="protein sequence ID" value="NGN64117.1"/>
    <property type="molecule type" value="Genomic_DNA"/>
</dbReference>
<evidence type="ECO:0000313" key="2">
    <source>
        <dbReference type="EMBL" id="NGN64117.1"/>
    </source>
</evidence>
<comment type="caution">
    <text evidence="2">The sequence shown here is derived from an EMBL/GenBank/DDBJ whole genome shotgun (WGS) entry which is preliminary data.</text>
</comment>
<gene>
    <name evidence="2" type="ORF">G5C51_09395</name>
</gene>
<keyword evidence="3" id="KW-1185">Reference proteome</keyword>
<evidence type="ECO:0000259" key="1">
    <source>
        <dbReference type="Pfam" id="PF13349"/>
    </source>
</evidence>
<feature type="domain" description="DUF4097" evidence="1">
    <location>
        <begin position="125"/>
        <end position="254"/>
    </location>
</feature>
<evidence type="ECO:0000313" key="3">
    <source>
        <dbReference type="Proteomes" id="UP000481583"/>
    </source>
</evidence>
<proteinExistence type="predicted"/>
<name>A0A6G4TYL3_9ACTN</name>
<sequence length="257" mass="26113">MTERTFTSASAGPVVLGLDLPVGSVRVQVLDSLTSARVVLRTKDASGPAADAVAQARSRQDGQALAIEVPEMSGDVSGQSTGGIFVRGSGNVVSGVVISGGMTMVNGRVVGGSSVPTVSAIEASVYLPAGSSLAAVSTSSTVEVFGYLERVEFRSVSGDLHLDGARQLIASSTSGDIHAGRVTERLAARTVSGDISIRLYDGSHAELDSTSGDIIAQATPASSGLFSASTVSGDIHADGTRHLRVNTHSVSGHVRTH</sequence>
<dbReference type="InterPro" id="IPR025164">
    <property type="entry name" value="Toastrack_DUF4097"/>
</dbReference>
<dbReference type="RefSeq" id="WP_165234811.1">
    <property type="nucleotide sequence ID" value="NZ_JAAKZV010000027.1"/>
</dbReference>
<dbReference type="Pfam" id="PF13349">
    <property type="entry name" value="DUF4097"/>
    <property type="match status" value="1"/>
</dbReference>
<dbReference type="AlphaFoldDB" id="A0A6G4TYL3"/>
<accession>A0A6G4TYL3</accession>
<organism evidence="2 3">
    <name type="scientific">Streptomyces coryli</name>
    <dbReference type="NCBI Taxonomy" id="1128680"/>
    <lineage>
        <taxon>Bacteria</taxon>
        <taxon>Bacillati</taxon>
        <taxon>Actinomycetota</taxon>
        <taxon>Actinomycetes</taxon>
        <taxon>Kitasatosporales</taxon>
        <taxon>Streptomycetaceae</taxon>
        <taxon>Streptomyces</taxon>
    </lineage>
</organism>